<feature type="region of interest" description="Disordered" evidence="1">
    <location>
        <begin position="631"/>
        <end position="661"/>
    </location>
</feature>
<feature type="compositionally biased region" description="Polar residues" evidence="1">
    <location>
        <begin position="784"/>
        <end position="797"/>
    </location>
</feature>
<dbReference type="PANTHER" id="PTHR47852">
    <property type="entry name" value="OS06G0298400 PROTEIN"/>
    <property type="match status" value="1"/>
</dbReference>
<dbReference type="Gene3D" id="2.20.70.10">
    <property type="match status" value="2"/>
</dbReference>
<dbReference type="EMBL" id="JBJXBP010000001">
    <property type="protein sequence ID" value="KAL3851105.1"/>
    <property type="molecule type" value="Genomic_DNA"/>
</dbReference>
<evidence type="ECO:0000313" key="3">
    <source>
        <dbReference type="EMBL" id="KAL3851105.1"/>
    </source>
</evidence>
<dbReference type="InterPro" id="IPR036020">
    <property type="entry name" value="WW_dom_sf"/>
</dbReference>
<gene>
    <name evidence="3" type="ORF">ACJIZ3_012987</name>
</gene>
<dbReference type="PROSITE" id="PS50020">
    <property type="entry name" value="WW_DOMAIN_2"/>
    <property type="match status" value="2"/>
</dbReference>
<organism evidence="3 4">
    <name type="scientific">Penstemon smallii</name>
    <dbReference type="NCBI Taxonomy" id="265156"/>
    <lineage>
        <taxon>Eukaryota</taxon>
        <taxon>Viridiplantae</taxon>
        <taxon>Streptophyta</taxon>
        <taxon>Embryophyta</taxon>
        <taxon>Tracheophyta</taxon>
        <taxon>Spermatophyta</taxon>
        <taxon>Magnoliopsida</taxon>
        <taxon>eudicotyledons</taxon>
        <taxon>Gunneridae</taxon>
        <taxon>Pentapetalae</taxon>
        <taxon>asterids</taxon>
        <taxon>lamiids</taxon>
        <taxon>Lamiales</taxon>
        <taxon>Plantaginaceae</taxon>
        <taxon>Cheloneae</taxon>
        <taxon>Penstemon</taxon>
    </lineage>
</organism>
<name>A0ABD3UNY6_9LAMI</name>
<feature type="region of interest" description="Disordered" evidence="1">
    <location>
        <begin position="441"/>
        <end position="502"/>
    </location>
</feature>
<feature type="compositionally biased region" description="Low complexity" evidence="1">
    <location>
        <begin position="639"/>
        <end position="661"/>
    </location>
</feature>
<evidence type="ECO:0000313" key="4">
    <source>
        <dbReference type="Proteomes" id="UP001634393"/>
    </source>
</evidence>
<protein>
    <recommendedName>
        <fullName evidence="2">WW domain-containing protein</fullName>
    </recommendedName>
</protein>
<proteinExistence type="predicted"/>
<evidence type="ECO:0000259" key="2">
    <source>
        <dbReference type="PROSITE" id="PS50020"/>
    </source>
</evidence>
<evidence type="ECO:0000256" key="1">
    <source>
        <dbReference type="SAM" id="MobiDB-lite"/>
    </source>
</evidence>
<dbReference type="SUPFAM" id="SSF51045">
    <property type="entry name" value="WW domain"/>
    <property type="match status" value="2"/>
</dbReference>
<feature type="compositionally biased region" description="Acidic residues" evidence="1">
    <location>
        <begin position="467"/>
        <end position="481"/>
    </location>
</feature>
<dbReference type="AlphaFoldDB" id="A0ABD3UNY6"/>
<sequence length="841" mass="92023">MSSTGKKPQNPLMLLGQYSDEELDEDSSDGYNHDIAEDASLDIDDEGKNTAEKEIEDVNVGDQTSKEIAELLQMDKDFASSDPSQKLEKEIMSANDSDDLLGTKTVEGVTYPALPSLQLVTDRLGWKMVLHEESNQYYYWNVSTGETSWQVPDVLALETGSASVERTVGDTEENGDIKLNCELMEEGDCFDDDDINRYANQRQETSLPADAPIINGAELEVGHFGENISGIDLSSQLVKHGESMLEILKSLKSSNYNVEGQDLKSKYTLEIEIRLADIKTLASHGSSLLPFWLHSESRLKQIEGAIDDLMKLYGSASMSGFEATLESHECTGDDIKIDSSRQKPLFPVVESHSPKYAAKESNVEASCNGATGTENVPSICFRTTLSTDDVGGETEITGIETKEFTPKPDLHSSEEVDMDVDMEVEDTSASISGVHYSVSSDLSNLHNTVPNQDGVPPREEWVPPLPLDDEPFPPPPPEDEPFPPLPPDEPPQTSYPPASQSEYVHPFPYSEHYNLSYPGSSVEYYGHTHPEVPGTTLYTQAEGGQAAVSHLPHYYDTVSSVYAVAPQAVNTLDPSAYYGLQNGTSNPVPLISSAAVKSSATPSEPVPQNLAGSFDSHAEARSSLLLKTNHDNHRLGISPDVPDVPDGAPATSSVTNSVSVSSTSDTASVAAGLAAAAATTSKVQSKVLRSKKRAAPVVTTLRSNKKVSSLVDKWKAAKEELHEEEEEPEDAYEAVEKKRQREIEEWRARQIASGEAKENANFQPVVGDWRERVKRKRAQKMKETGQSSSDVPTIEIKQNNKPDLVELAKGLPSGWQAYWDDSTKKVYYGNVLTSETSWTRP</sequence>
<feature type="domain" description="WW" evidence="2">
    <location>
        <begin position="809"/>
        <end position="841"/>
    </location>
</feature>
<dbReference type="PROSITE" id="PS01159">
    <property type="entry name" value="WW_DOMAIN_1"/>
    <property type="match status" value="2"/>
</dbReference>
<dbReference type="Proteomes" id="UP001634393">
    <property type="component" value="Unassembled WGS sequence"/>
</dbReference>
<dbReference type="InterPro" id="IPR001202">
    <property type="entry name" value="WW_dom"/>
</dbReference>
<accession>A0ABD3UNY6</accession>
<keyword evidence="4" id="KW-1185">Reference proteome</keyword>
<feature type="compositionally biased region" description="Polar residues" evidence="1">
    <location>
        <begin position="441"/>
        <end position="451"/>
    </location>
</feature>
<dbReference type="Pfam" id="PF00397">
    <property type="entry name" value="WW"/>
    <property type="match status" value="2"/>
</dbReference>
<feature type="region of interest" description="Disordered" evidence="1">
    <location>
        <begin position="756"/>
        <end position="797"/>
    </location>
</feature>
<reference evidence="3 4" key="1">
    <citation type="submission" date="2024-12" db="EMBL/GenBank/DDBJ databases">
        <title>The unique morphological basis and parallel evolutionary history of personate flowers in Penstemon.</title>
        <authorList>
            <person name="Depatie T.H."/>
            <person name="Wessinger C.A."/>
        </authorList>
    </citation>
    <scope>NUCLEOTIDE SEQUENCE [LARGE SCALE GENOMIC DNA]</scope>
    <source>
        <strain evidence="3">WTNN_2</strain>
        <tissue evidence="3">Leaf</tissue>
    </source>
</reference>
<feature type="compositionally biased region" description="Acidic residues" evidence="1">
    <location>
        <begin position="19"/>
        <end position="28"/>
    </location>
</feature>
<comment type="caution">
    <text evidence="3">The sequence shown here is derived from an EMBL/GenBank/DDBJ whole genome shotgun (WGS) entry which is preliminary data.</text>
</comment>
<dbReference type="SMART" id="SM00456">
    <property type="entry name" value="WW"/>
    <property type="match status" value="2"/>
</dbReference>
<feature type="region of interest" description="Disordered" evidence="1">
    <location>
        <begin position="1"/>
        <end position="62"/>
    </location>
</feature>
<feature type="domain" description="WW" evidence="2">
    <location>
        <begin position="125"/>
        <end position="154"/>
    </location>
</feature>
<dbReference type="PANTHER" id="PTHR47852:SF2">
    <property type="entry name" value="WW DOMAIN-CONTAINING PROTEIN"/>
    <property type="match status" value="1"/>
</dbReference>
<dbReference type="CDD" id="cd00201">
    <property type="entry name" value="WW"/>
    <property type="match status" value="2"/>
</dbReference>
<feature type="compositionally biased region" description="Pro residues" evidence="1">
    <location>
        <begin position="482"/>
        <end position="494"/>
    </location>
</feature>